<name>K9X2F3_9NOST</name>
<dbReference type="InterPro" id="IPR019545">
    <property type="entry name" value="DM13_domain"/>
</dbReference>
<dbReference type="PROSITE" id="PS51549">
    <property type="entry name" value="DM13"/>
    <property type="match status" value="1"/>
</dbReference>
<dbReference type="Pfam" id="PF10517">
    <property type="entry name" value="DM13"/>
    <property type="match status" value="1"/>
</dbReference>
<dbReference type="STRING" id="56107.Cylst_4155"/>
<dbReference type="HOGENOM" id="CLU_089192_0_0_3"/>
<protein>
    <submittedName>
        <fullName evidence="2">Electron transfer protein with DM13 domain</fullName>
    </submittedName>
</protein>
<dbReference type="KEGG" id="csg:Cylst_4155"/>
<dbReference type="PROSITE" id="PS51257">
    <property type="entry name" value="PROKAR_LIPOPROTEIN"/>
    <property type="match status" value="1"/>
</dbReference>
<sequence>MKFQYLTILGIATVLTIGCTKEVTSNTIDNKIPTATIVSSPVAVAKSGNFKAGEHPTQGTVSVVTEQGKRYLEFDQRFKTNQGPDVFVILYRSDTPPIYGIKKNDYVSIARLQKTSGSQRYALPDNVKLADFRSVAVWCRKFNATFGYAPLPG</sequence>
<evidence type="ECO:0000313" key="3">
    <source>
        <dbReference type="Proteomes" id="UP000010475"/>
    </source>
</evidence>
<reference evidence="2 3" key="1">
    <citation type="submission" date="2012-06" db="EMBL/GenBank/DDBJ databases">
        <title>Finished chromosome of genome of Cylindrospermum stagnale PCC 7417.</title>
        <authorList>
            <consortium name="US DOE Joint Genome Institute"/>
            <person name="Gugger M."/>
            <person name="Coursin T."/>
            <person name="Rippka R."/>
            <person name="Tandeau De Marsac N."/>
            <person name="Huntemann M."/>
            <person name="Wei C.-L."/>
            <person name="Han J."/>
            <person name="Detter J.C."/>
            <person name="Han C."/>
            <person name="Tapia R."/>
            <person name="Chen A."/>
            <person name="Kyrpides N."/>
            <person name="Mavromatis K."/>
            <person name="Markowitz V."/>
            <person name="Szeto E."/>
            <person name="Ivanova N."/>
            <person name="Pagani I."/>
            <person name="Pati A."/>
            <person name="Goodwin L."/>
            <person name="Nordberg H.P."/>
            <person name="Cantor M.N."/>
            <person name="Hua S.X."/>
            <person name="Woyke T."/>
            <person name="Kerfeld C.A."/>
        </authorList>
    </citation>
    <scope>NUCLEOTIDE SEQUENCE [LARGE SCALE GENOMIC DNA]</scope>
    <source>
        <strain evidence="2 3">PCC 7417</strain>
    </source>
</reference>
<dbReference type="Proteomes" id="UP000010475">
    <property type="component" value="Chromosome"/>
</dbReference>
<dbReference type="EMBL" id="CP003642">
    <property type="protein sequence ID" value="AFZ26259.1"/>
    <property type="molecule type" value="Genomic_DNA"/>
</dbReference>
<evidence type="ECO:0000259" key="1">
    <source>
        <dbReference type="PROSITE" id="PS51549"/>
    </source>
</evidence>
<evidence type="ECO:0000313" key="2">
    <source>
        <dbReference type="EMBL" id="AFZ26259.1"/>
    </source>
</evidence>
<gene>
    <name evidence="2" type="ORF">Cylst_4155</name>
</gene>
<dbReference type="AlphaFoldDB" id="K9X2F3"/>
<keyword evidence="3" id="KW-1185">Reference proteome</keyword>
<proteinExistence type="predicted"/>
<feature type="domain" description="DM13" evidence="1">
    <location>
        <begin position="43"/>
        <end position="152"/>
    </location>
</feature>
<dbReference type="OrthoDB" id="463944at2"/>
<dbReference type="eggNOG" id="COG1672">
    <property type="taxonomic scope" value="Bacteria"/>
</dbReference>
<dbReference type="RefSeq" id="WP_015209501.1">
    <property type="nucleotide sequence ID" value="NC_019757.1"/>
</dbReference>
<organism evidence="2 3">
    <name type="scientific">Cylindrospermum stagnale PCC 7417</name>
    <dbReference type="NCBI Taxonomy" id="56107"/>
    <lineage>
        <taxon>Bacteria</taxon>
        <taxon>Bacillati</taxon>
        <taxon>Cyanobacteriota</taxon>
        <taxon>Cyanophyceae</taxon>
        <taxon>Nostocales</taxon>
        <taxon>Nostocaceae</taxon>
        <taxon>Cylindrospermum</taxon>
    </lineage>
</organism>
<accession>K9X2F3</accession>